<dbReference type="KEGG" id="nlc:EBAPG3_013820"/>
<dbReference type="EMBL" id="CP021106">
    <property type="protein sequence ID" value="ARO88758.1"/>
    <property type="molecule type" value="Genomic_DNA"/>
</dbReference>
<dbReference type="AlphaFoldDB" id="A0A1W6SSG9"/>
<evidence type="ECO:0000256" key="2">
    <source>
        <dbReference type="SAM" id="Phobius"/>
    </source>
</evidence>
<dbReference type="OrthoDB" id="9179496at2"/>
<organism evidence="3 4">
    <name type="scientific">Nitrosospira lacus</name>
    <dbReference type="NCBI Taxonomy" id="1288494"/>
    <lineage>
        <taxon>Bacteria</taxon>
        <taxon>Pseudomonadati</taxon>
        <taxon>Pseudomonadota</taxon>
        <taxon>Betaproteobacteria</taxon>
        <taxon>Nitrosomonadales</taxon>
        <taxon>Nitrosomonadaceae</taxon>
        <taxon>Nitrosospira</taxon>
    </lineage>
</organism>
<keyword evidence="2" id="KW-1133">Transmembrane helix</keyword>
<name>A0A1W6SSG9_9PROT</name>
<feature type="region of interest" description="Disordered" evidence="1">
    <location>
        <begin position="1"/>
        <end position="35"/>
    </location>
</feature>
<dbReference type="Proteomes" id="UP000012179">
    <property type="component" value="Chromosome"/>
</dbReference>
<reference evidence="3 4" key="1">
    <citation type="journal article" date="2015" name="Int. J. Syst. Evol. Microbiol.">
        <title>Nitrosospira lacus sp. nov., a psychrotolerant, ammonia-oxidizing bacterium from sandy lake sediment.</title>
        <authorList>
            <person name="Urakawa H."/>
            <person name="Garcia J.C."/>
            <person name="Nielsen J.L."/>
            <person name="Le V.Q."/>
            <person name="Kozlowski J.A."/>
            <person name="Stein L.Y."/>
            <person name="Lim C.K."/>
            <person name="Pommerening-Roser A."/>
            <person name="Martens-Habbena W."/>
            <person name="Stahl D.A."/>
            <person name="Klotz M.G."/>
        </authorList>
    </citation>
    <scope>NUCLEOTIDE SEQUENCE [LARGE SCALE GENOMIC DNA]</scope>
    <source>
        <strain evidence="3 4">APG3</strain>
    </source>
</reference>
<gene>
    <name evidence="3" type="ORF">EBAPG3_013820</name>
</gene>
<feature type="transmembrane region" description="Helical" evidence="2">
    <location>
        <begin position="225"/>
        <end position="251"/>
    </location>
</feature>
<keyword evidence="4" id="KW-1185">Reference proteome</keyword>
<feature type="transmembrane region" description="Helical" evidence="2">
    <location>
        <begin position="263"/>
        <end position="280"/>
    </location>
</feature>
<sequence length="296" mass="32198">MSQGSYKIWPATAAGEPLGNPTPPTGQPVESPNPMDEKATDIYFGVVNTVPQPPPKDQLELQQDIEKVLRTVQLIYGHPVAGSVERCKSQFRSYYMRLFRLAQLGLEGPDASPEISKSALATVSANLIDDEASRVKNGHLVRLGGTAIVLALPFILLYLVMRITPPNDGLANLLLSFGIERVIFANFMLLWVGCFIGVWLSYGIRTSVFTLTDLTVTDSDRLLPVIRLLFAGSLTMILGIMFMLGVVQISLGNHSLTDFSTSPMLAFLVGTLCGISELLLPTTVGKRASDFINQGK</sequence>
<feature type="transmembrane region" description="Helical" evidence="2">
    <location>
        <begin position="143"/>
        <end position="163"/>
    </location>
</feature>
<evidence type="ECO:0000313" key="4">
    <source>
        <dbReference type="Proteomes" id="UP000012179"/>
    </source>
</evidence>
<dbReference type="eggNOG" id="COG5215">
    <property type="taxonomic scope" value="Bacteria"/>
</dbReference>
<accession>A0A1W6SSG9</accession>
<proteinExistence type="predicted"/>
<evidence type="ECO:0000256" key="1">
    <source>
        <dbReference type="SAM" id="MobiDB-lite"/>
    </source>
</evidence>
<feature type="transmembrane region" description="Helical" evidence="2">
    <location>
        <begin position="183"/>
        <end position="204"/>
    </location>
</feature>
<evidence type="ECO:0000313" key="3">
    <source>
        <dbReference type="EMBL" id="ARO88758.1"/>
    </source>
</evidence>
<protein>
    <submittedName>
        <fullName evidence="3">Uncharacterized protein</fullName>
    </submittedName>
</protein>
<keyword evidence="2" id="KW-0812">Transmembrane</keyword>
<keyword evidence="2" id="KW-0472">Membrane</keyword>